<keyword evidence="7" id="KW-1185">Reference proteome</keyword>
<dbReference type="Pfam" id="PF01613">
    <property type="entry name" value="Flavin_Reduct"/>
    <property type="match status" value="1"/>
</dbReference>
<evidence type="ECO:0000259" key="5">
    <source>
        <dbReference type="SMART" id="SM00903"/>
    </source>
</evidence>
<proteinExistence type="inferred from homology"/>
<comment type="similarity">
    <text evidence="4">Belongs to the flavoredoxin family.</text>
</comment>
<dbReference type="PANTHER" id="PTHR33798">
    <property type="entry name" value="FLAVOPROTEIN OXYGENASE"/>
    <property type="match status" value="1"/>
</dbReference>
<sequence>MLTIDPKTIPVPQLHGYLLGAIGPRPIAFASTVDKDGNPNLAPFSFFNVFSANPPILIFSPARSGRTNTTKDTYNNVKAVKEVVINIVNYDMVHQMSLASSPFEPNVDEFIKTGFTKVASETVQPFRVAEAPVQFECIVTEVKELGQDGGAGNLVFCEVQRIHIAEEILDENGKIDQHKIDLVARMGGNWYCRADKNSMFEIAKPITTIGIGYDAIPKDILESTVLTKNDFGQLGNIETIPDETEVNEYKLLDLSELFIEFEDDQKTLEIKLHSLAKEKLKENKVDEAWKTLLSFNN</sequence>
<dbReference type="Gene3D" id="2.30.110.10">
    <property type="entry name" value="Electron Transport, Fmn-binding Protein, Chain A"/>
    <property type="match status" value="1"/>
</dbReference>
<dbReference type="PANTHER" id="PTHR33798:SF5">
    <property type="entry name" value="FLAVIN REDUCTASE LIKE DOMAIN-CONTAINING PROTEIN"/>
    <property type="match status" value="1"/>
</dbReference>
<comment type="caution">
    <text evidence="6">The sequence shown here is derived from an EMBL/GenBank/DDBJ whole genome shotgun (WGS) entry which is preliminary data.</text>
</comment>
<evidence type="ECO:0000256" key="2">
    <source>
        <dbReference type="ARBA" id="ARBA00022630"/>
    </source>
</evidence>
<dbReference type="SUPFAM" id="SSF50475">
    <property type="entry name" value="FMN-binding split barrel"/>
    <property type="match status" value="1"/>
</dbReference>
<dbReference type="GO" id="GO:0010181">
    <property type="term" value="F:FMN binding"/>
    <property type="evidence" value="ECO:0007669"/>
    <property type="project" value="InterPro"/>
</dbReference>
<dbReference type="InterPro" id="IPR012349">
    <property type="entry name" value="Split_barrel_FMN-bd"/>
</dbReference>
<keyword evidence="2" id="KW-0285">Flavoprotein</keyword>
<protein>
    <submittedName>
        <fullName evidence="6">Flavin reductase family protein</fullName>
    </submittedName>
</protein>
<evidence type="ECO:0000256" key="1">
    <source>
        <dbReference type="ARBA" id="ARBA00001917"/>
    </source>
</evidence>
<accession>A0A2W1NR67</accession>
<evidence type="ECO:0000313" key="6">
    <source>
        <dbReference type="EMBL" id="PZE17178.1"/>
    </source>
</evidence>
<feature type="domain" description="Flavin reductase like" evidence="5">
    <location>
        <begin position="22"/>
        <end position="178"/>
    </location>
</feature>
<evidence type="ECO:0000313" key="7">
    <source>
        <dbReference type="Proteomes" id="UP000249248"/>
    </source>
</evidence>
<dbReference type="GO" id="GO:0016646">
    <property type="term" value="F:oxidoreductase activity, acting on the CH-NH group of donors, NAD or NADP as acceptor"/>
    <property type="evidence" value="ECO:0007669"/>
    <property type="project" value="UniProtKB-ARBA"/>
</dbReference>
<dbReference type="AlphaFoldDB" id="A0A2W1NR67"/>
<dbReference type="Proteomes" id="UP000249248">
    <property type="component" value="Unassembled WGS sequence"/>
</dbReference>
<dbReference type="EMBL" id="QKSB01000005">
    <property type="protein sequence ID" value="PZE17178.1"/>
    <property type="molecule type" value="Genomic_DNA"/>
</dbReference>
<dbReference type="OrthoDB" id="9794638at2"/>
<keyword evidence="3" id="KW-0288">FMN</keyword>
<evidence type="ECO:0000256" key="4">
    <source>
        <dbReference type="ARBA" id="ARBA00038054"/>
    </source>
</evidence>
<dbReference type="RefSeq" id="WP_111063302.1">
    <property type="nucleotide sequence ID" value="NZ_JBHUCU010000008.1"/>
</dbReference>
<evidence type="ECO:0000256" key="3">
    <source>
        <dbReference type="ARBA" id="ARBA00022643"/>
    </source>
</evidence>
<gene>
    <name evidence="6" type="ORF">DNU06_10480</name>
</gene>
<organism evidence="6 7">
    <name type="scientific">Putridiphycobacter roseus</name>
    <dbReference type="NCBI Taxonomy" id="2219161"/>
    <lineage>
        <taxon>Bacteria</taxon>
        <taxon>Pseudomonadati</taxon>
        <taxon>Bacteroidota</taxon>
        <taxon>Flavobacteriia</taxon>
        <taxon>Flavobacteriales</taxon>
        <taxon>Crocinitomicaceae</taxon>
        <taxon>Putridiphycobacter</taxon>
    </lineage>
</organism>
<comment type="cofactor">
    <cofactor evidence="1">
        <name>FMN</name>
        <dbReference type="ChEBI" id="CHEBI:58210"/>
    </cofactor>
</comment>
<reference evidence="6 7" key="1">
    <citation type="submission" date="2018-06" db="EMBL/GenBank/DDBJ databases">
        <title>The draft genome sequence of Crocinitomix sp. SM1701.</title>
        <authorList>
            <person name="Zhang X."/>
        </authorList>
    </citation>
    <scope>NUCLEOTIDE SEQUENCE [LARGE SCALE GENOMIC DNA]</scope>
    <source>
        <strain evidence="6 7">SM1701</strain>
    </source>
</reference>
<dbReference type="InterPro" id="IPR002563">
    <property type="entry name" value="Flavin_Rdtase-like_dom"/>
</dbReference>
<dbReference type="SMART" id="SM00903">
    <property type="entry name" value="Flavin_Reduct"/>
    <property type="match status" value="1"/>
</dbReference>
<name>A0A2W1NR67_9FLAO</name>